<keyword evidence="1" id="KW-0472">Membrane</keyword>
<sequence>MDELRVFVVGLAMVVGFYLVALVLVLLGVAVGFGVWGLGEPFNWLIIVALGIGLVLALWLAAARVGLILPASVLTRSFAFEEGWKLGRGRTGALFGMMLLIVLIIVALEMVVFGIGAVVVALTTGGIDWPPIHAAMAADPFAGLQALFVAHWPWVAAAAVIVSA</sequence>
<name>L8FX46_PSED2</name>
<dbReference type="Proteomes" id="UP000011064">
    <property type="component" value="Unassembled WGS sequence"/>
</dbReference>
<dbReference type="VEuPathDB" id="FungiDB:GMDG_09022"/>
<feature type="transmembrane region" description="Helical" evidence="1">
    <location>
        <begin position="94"/>
        <end position="122"/>
    </location>
</feature>
<gene>
    <name evidence="2" type="ORF">GMDG_09022</name>
</gene>
<keyword evidence="1" id="KW-1133">Transmembrane helix</keyword>
<accession>L8FX46</accession>
<feature type="transmembrane region" description="Helical" evidence="1">
    <location>
        <begin position="42"/>
        <end position="62"/>
    </location>
</feature>
<dbReference type="InParanoid" id="L8FX46"/>
<feature type="transmembrane region" description="Helical" evidence="1">
    <location>
        <begin position="7"/>
        <end position="36"/>
    </location>
</feature>
<keyword evidence="1" id="KW-0812">Transmembrane</keyword>
<dbReference type="AlphaFoldDB" id="L8FX46"/>
<feature type="transmembrane region" description="Helical" evidence="1">
    <location>
        <begin position="142"/>
        <end position="162"/>
    </location>
</feature>
<evidence type="ECO:0000313" key="2">
    <source>
        <dbReference type="EMBL" id="ELR04296.1"/>
    </source>
</evidence>
<organism evidence="2 3">
    <name type="scientific">Pseudogymnoascus destructans (strain ATCC MYA-4855 / 20631-21)</name>
    <name type="common">Bat white-nose syndrome fungus</name>
    <name type="synonym">Geomyces destructans</name>
    <dbReference type="NCBI Taxonomy" id="658429"/>
    <lineage>
        <taxon>Eukaryota</taxon>
        <taxon>Fungi</taxon>
        <taxon>Dikarya</taxon>
        <taxon>Ascomycota</taxon>
        <taxon>Pezizomycotina</taxon>
        <taxon>Leotiomycetes</taxon>
        <taxon>Thelebolales</taxon>
        <taxon>Thelebolaceae</taxon>
        <taxon>Pseudogymnoascus</taxon>
    </lineage>
</organism>
<evidence type="ECO:0000256" key="1">
    <source>
        <dbReference type="SAM" id="Phobius"/>
    </source>
</evidence>
<protein>
    <submittedName>
        <fullName evidence="2">Uncharacterized protein</fullName>
    </submittedName>
</protein>
<proteinExistence type="predicted"/>
<evidence type="ECO:0000313" key="3">
    <source>
        <dbReference type="Proteomes" id="UP000011064"/>
    </source>
</evidence>
<reference evidence="3" key="1">
    <citation type="submission" date="2010-09" db="EMBL/GenBank/DDBJ databases">
        <title>The genome sequence of Geomyces destructans 20631-21.</title>
        <authorList>
            <consortium name="The Broad Institute Genome Sequencing Platform"/>
            <person name="Cuomo C.A."/>
            <person name="Blehert D.S."/>
            <person name="Lorch J.M."/>
            <person name="Young S.K."/>
            <person name="Zeng Q."/>
            <person name="Gargeya S."/>
            <person name="Fitzgerald M."/>
            <person name="Haas B."/>
            <person name="Abouelleil A."/>
            <person name="Alvarado L."/>
            <person name="Arachchi H.M."/>
            <person name="Berlin A."/>
            <person name="Brown A."/>
            <person name="Chapman S.B."/>
            <person name="Chen Z."/>
            <person name="Dunbar C."/>
            <person name="Freedman E."/>
            <person name="Gearin G."/>
            <person name="Gellesch M."/>
            <person name="Goldberg J."/>
            <person name="Griggs A."/>
            <person name="Gujja S."/>
            <person name="Heiman D."/>
            <person name="Howarth C."/>
            <person name="Larson L."/>
            <person name="Lui A."/>
            <person name="MacDonald P.J.P."/>
            <person name="Montmayeur A."/>
            <person name="Murphy C."/>
            <person name="Neiman D."/>
            <person name="Pearson M."/>
            <person name="Priest M."/>
            <person name="Roberts A."/>
            <person name="Saif S."/>
            <person name="Shea T."/>
            <person name="Shenoy N."/>
            <person name="Sisk P."/>
            <person name="Stolte C."/>
            <person name="Sykes S."/>
            <person name="Wortman J."/>
            <person name="Nusbaum C."/>
            <person name="Birren B."/>
        </authorList>
    </citation>
    <scope>NUCLEOTIDE SEQUENCE [LARGE SCALE GENOMIC DNA]</scope>
    <source>
        <strain evidence="3">ATCC MYA-4855 / 20631-21</strain>
    </source>
</reference>
<feature type="non-terminal residue" evidence="2">
    <location>
        <position position="164"/>
    </location>
</feature>
<keyword evidence="3" id="KW-1185">Reference proteome</keyword>
<dbReference type="EMBL" id="GL574924">
    <property type="protein sequence ID" value="ELR04296.1"/>
    <property type="molecule type" value="Genomic_DNA"/>
</dbReference>
<dbReference type="HOGENOM" id="CLU_1622962_0_0_1"/>